<feature type="compositionally biased region" description="Polar residues" evidence="1">
    <location>
        <begin position="39"/>
        <end position="52"/>
    </location>
</feature>
<protein>
    <submittedName>
        <fullName evidence="2">Uncharacterized protein</fullName>
    </submittedName>
</protein>
<dbReference type="VEuPathDB" id="FungiDB:BDEG_24922"/>
<dbReference type="EMBL" id="DS022305">
    <property type="protein sequence ID" value="OAJ41300.1"/>
    <property type="molecule type" value="Genomic_DNA"/>
</dbReference>
<name>A0A177WPD1_BATDL</name>
<feature type="compositionally biased region" description="Low complexity" evidence="1">
    <location>
        <begin position="213"/>
        <end position="228"/>
    </location>
</feature>
<reference evidence="2 3" key="2">
    <citation type="submission" date="2016-05" db="EMBL/GenBank/DDBJ databases">
        <title>Lineage-specific infection strategies underlie the spectrum of fungal disease in amphibians.</title>
        <authorList>
            <person name="Cuomo C.A."/>
            <person name="Farrer R.A."/>
            <person name="James T."/>
            <person name="Longcore J."/>
            <person name="Birren B."/>
        </authorList>
    </citation>
    <scope>NUCLEOTIDE SEQUENCE [LARGE SCALE GENOMIC DNA]</scope>
    <source>
        <strain evidence="2 3">JEL423</strain>
    </source>
</reference>
<gene>
    <name evidence="2" type="ORF">BDEG_24922</name>
</gene>
<feature type="compositionally biased region" description="Polar residues" evidence="1">
    <location>
        <begin position="232"/>
        <end position="244"/>
    </location>
</feature>
<reference evidence="2 3" key="1">
    <citation type="submission" date="2006-10" db="EMBL/GenBank/DDBJ databases">
        <title>The Genome Sequence of Batrachochytrium dendrobatidis JEL423.</title>
        <authorList>
            <consortium name="The Broad Institute Genome Sequencing Platform"/>
            <person name="Birren B."/>
            <person name="Lander E."/>
            <person name="Galagan J."/>
            <person name="Cuomo C."/>
            <person name="Devon K."/>
            <person name="Jaffe D."/>
            <person name="Butler J."/>
            <person name="Alvarez P."/>
            <person name="Gnerre S."/>
            <person name="Grabherr M."/>
            <person name="Kleber M."/>
            <person name="Mauceli E."/>
            <person name="Brockman W."/>
            <person name="Young S."/>
            <person name="LaButti K."/>
            <person name="Sykes S."/>
            <person name="DeCaprio D."/>
            <person name="Crawford M."/>
            <person name="Koehrsen M."/>
            <person name="Engels R."/>
            <person name="Montgomery P."/>
            <person name="Pearson M."/>
            <person name="Howarth C."/>
            <person name="Larson L."/>
            <person name="White J."/>
            <person name="O'Leary S."/>
            <person name="Kodira C."/>
            <person name="Zeng Q."/>
            <person name="Yandava C."/>
            <person name="Alvarado L."/>
            <person name="Longcore J."/>
            <person name="James T."/>
        </authorList>
    </citation>
    <scope>NUCLEOTIDE SEQUENCE [LARGE SCALE GENOMIC DNA]</scope>
    <source>
        <strain evidence="2 3">JEL423</strain>
    </source>
</reference>
<feature type="region of interest" description="Disordered" evidence="1">
    <location>
        <begin position="201"/>
        <end position="245"/>
    </location>
</feature>
<evidence type="ECO:0000313" key="3">
    <source>
        <dbReference type="Proteomes" id="UP000077115"/>
    </source>
</evidence>
<evidence type="ECO:0000256" key="1">
    <source>
        <dbReference type="SAM" id="MobiDB-lite"/>
    </source>
</evidence>
<evidence type="ECO:0000313" key="2">
    <source>
        <dbReference type="EMBL" id="OAJ41300.1"/>
    </source>
</evidence>
<dbReference type="Proteomes" id="UP000077115">
    <property type="component" value="Unassembled WGS sequence"/>
</dbReference>
<accession>A0A177WPD1</accession>
<feature type="compositionally biased region" description="Low complexity" evidence="1">
    <location>
        <begin position="17"/>
        <end position="31"/>
    </location>
</feature>
<feature type="compositionally biased region" description="Polar residues" evidence="1">
    <location>
        <begin position="1"/>
        <end position="16"/>
    </location>
</feature>
<sequence>MPSHTAKQQHTAVHQHTSATGSTGSNTTESSQAIPSKISYAQTAKKPSTAVSDVNDKKDTGTTAAVPTAVSGQSHAGFHVGSGRGTRGKHQHNNTNRHHHHNQQNHTAPVTSSTYAPSHSVPNPMTQSLSDAPQNAASTHVKQLPKKPTAASVSTHQIPSTASTTHLTFGTVPLAVISTIPSKTGCVSFASIARSGSSLMAEPGIQKSKKAPTGSVSASRTVSSGSSVPRKPQTSEAFSAAGSTHENDLHDVMSFKYHA</sequence>
<dbReference type="AlphaFoldDB" id="A0A177WPD1"/>
<feature type="region of interest" description="Disordered" evidence="1">
    <location>
        <begin position="1"/>
        <end position="157"/>
    </location>
</feature>
<feature type="compositionally biased region" description="Basic residues" evidence="1">
    <location>
        <begin position="86"/>
        <end position="103"/>
    </location>
</feature>
<proteinExistence type="predicted"/>
<organism evidence="2 3">
    <name type="scientific">Batrachochytrium dendrobatidis (strain JEL423)</name>
    <dbReference type="NCBI Taxonomy" id="403673"/>
    <lineage>
        <taxon>Eukaryota</taxon>
        <taxon>Fungi</taxon>
        <taxon>Fungi incertae sedis</taxon>
        <taxon>Chytridiomycota</taxon>
        <taxon>Chytridiomycota incertae sedis</taxon>
        <taxon>Chytridiomycetes</taxon>
        <taxon>Rhizophydiales</taxon>
        <taxon>Rhizophydiales incertae sedis</taxon>
        <taxon>Batrachochytrium</taxon>
    </lineage>
</organism>
<feature type="compositionally biased region" description="Polar residues" evidence="1">
    <location>
        <begin position="108"/>
        <end position="141"/>
    </location>
</feature>
<feature type="compositionally biased region" description="Polar residues" evidence="1">
    <location>
        <begin position="61"/>
        <end position="74"/>
    </location>
</feature>